<organism evidence="1 2">
    <name type="scientific">Serinus canaria</name>
    <name type="common">Island canary</name>
    <name type="synonym">Fringilla canaria</name>
    <dbReference type="NCBI Taxonomy" id="9135"/>
    <lineage>
        <taxon>Eukaryota</taxon>
        <taxon>Metazoa</taxon>
        <taxon>Chordata</taxon>
        <taxon>Craniata</taxon>
        <taxon>Vertebrata</taxon>
        <taxon>Euteleostomi</taxon>
        <taxon>Archelosauria</taxon>
        <taxon>Archosauria</taxon>
        <taxon>Dinosauria</taxon>
        <taxon>Saurischia</taxon>
        <taxon>Theropoda</taxon>
        <taxon>Coelurosauria</taxon>
        <taxon>Aves</taxon>
        <taxon>Neognathae</taxon>
        <taxon>Neoaves</taxon>
        <taxon>Telluraves</taxon>
        <taxon>Australaves</taxon>
        <taxon>Passeriformes</taxon>
        <taxon>Passeroidea</taxon>
        <taxon>Fringillidae</taxon>
        <taxon>Carduelinae</taxon>
        <taxon>Serinus</taxon>
    </lineage>
</organism>
<dbReference type="Proteomes" id="UP000694409">
    <property type="component" value="Unassembled WGS sequence"/>
</dbReference>
<reference evidence="1" key="2">
    <citation type="submission" date="2025-09" db="UniProtKB">
        <authorList>
            <consortium name="Ensembl"/>
        </authorList>
    </citation>
    <scope>IDENTIFICATION</scope>
</reference>
<evidence type="ECO:0000313" key="1">
    <source>
        <dbReference type="Ensembl" id="ENSSCAP00000014660.1"/>
    </source>
</evidence>
<sequence>SLLKPQSPPKIISWLISFTSGRRLWSLVKQMERGEVSIVDLKKNLEYATTVLESHSYLAPVKMNSVISSLTLCHQRSVTGWLLPSHGKASCNCFFLLSTEVLLVSPIICHGTMTGGGEEYLRPDDHRG</sequence>
<accession>A0A8C9N976</accession>
<gene>
    <name evidence="1" type="primary">PDE1C</name>
</gene>
<reference evidence="1" key="1">
    <citation type="submission" date="2025-08" db="UniProtKB">
        <authorList>
            <consortium name="Ensembl"/>
        </authorList>
    </citation>
    <scope>IDENTIFICATION</scope>
</reference>
<dbReference type="GeneTree" id="ENSGT00940000155331"/>
<dbReference type="AlphaFoldDB" id="A0A8C9N976"/>
<evidence type="ECO:0000313" key="2">
    <source>
        <dbReference type="Proteomes" id="UP000694409"/>
    </source>
</evidence>
<name>A0A8C9N976_SERCA</name>
<dbReference type="Ensembl" id="ENSSCAT00000016435.1">
    <property type="protein sequence ID" value="ENSSCAP00000014660.1"/>
    <property type="gene ID" value="ENSSCAG00000010755.1"/>
</dbReference>
<proteinExistence type="predicted"/>
<keyword evidence="2" id="KW-1185">Reference proteome</keyword>
<protein>
    <submittedName>
        <fullName evidence="1">Phosphodiesterase 1C</fullName>
    </submittedName>
</protein>